<dbReference type="Proteomes" id="UP000248090">
    <property type="component" value="Unassembled WGS sequence"/>
</dbReference>
<gene>
    <name evidence="1" type="ORF">WH50_02365</name>
</gene>
<protein>
    <recommendedName>
        <fullName evidence="3">Transglycosylase SLT domain-containing protein</fullName>
    </recommendedName>
</protein>
<proteinExistence type="predicted"/>
<dbReference type="InterPro" id="IPR023346">
    <property type="entry name" value="Lysozyme-like_dom_sf"/>
</dbReference>
<accession>A0ABX5M515</accession>
<name>A0ABX5M515_9GAMM</name>
<evidence type="ECO:0008006" key="3">
    <source>
        <dbReference type="Google" id="ProtNLM"/>
    </source>
</evidence>
<evidence type="ECO:0000313" key="2">
    <source>
        <dbReference type="Proteomes" id="UP000248090"/>
    </source>
</evidence>
<organism evidence="1 2">
    <name type="scientific">Pokkaliibacter plantistimulans</name>
    <dbReference type="NCBI Taxonomy" id="1635171"/>
    <lineage>
        <taxon>Bacteria</taxon>
        <taxon>Pseudomonadati</taxon>
        <taxon>Pseudomonadota</taxon>
        <taxon>Gammaproteobacteria</taxon>
        <taxon>Oceanospirillales</taxon>
        <taxon>Balneatrichaceae</taxon>
        <taxon>Pokkaliibacter</taxon>
    </lineage>
</organism>
<evidence type="ECO:0000313" key="1">
    <source>
        <dbReference type="EMBL" id="PXF32813.1"/>
    </source>
</evidence>
<sequence length="205" mass="23035">MQASIGKAMYPIIYPKSPKSQTRLGPLSNGAKNSCRPVYQNSPERHKSLIENTPAFFNISDNFGADGSEPAIELSYFDVTKANIAHIQAACLKYDVDPDLIRAIMYMETTHGYYDKINPWRNTILPMNVSYTYWKDLGATEAGLEQAANNIDIGTLILRRIQDRTSDPSVAKIASIYNFLGKEVVSDYGARVATIYKQKLWKKTK</sequence>
<dbReference type="RefSeq" id="WP_110185856.1">
    <property type="nucleotide sequence ID" value="NZ_CP177354.1"/>
</dbReference>
<comment type="caution">
    <text evidence="1">The sequence shown here is derived from an EMBL/GenBank/DDBJ whole genome shotgun (WGS) entry which is preliminary data.</text>
</comment>
<keyword evidence="2" id="KW-1185">Reference proteome</keyword>
<reference evidence="1 2" key="1">
    <citation type="submission" date="2015-03" db="EMBL/GenBank/DDBJ databases">
        <authorList>
            <person name="Krishnan R."/>
            <person name="Midha S."/>
            <person name="Patil P.B."/>
            <person name="Rameshkumar N."/>
        </authorList>
    </citation>
    <scope>NUCLEOTIDE SEQUENCE [LARGE SCALE GENOMIC DNA]</scope>
    <source>
        <strain evidence="1 2">L1E11</strain>
    </source>
</reference>
<dbReference type="Gene3D" id="1.10.530.10">
    <property type="match status" value="1"/>
</dbReference>
<dbReference type="SUPFAM" id="SSF53955">
    <property type="entry name" value="Lysozyme-like"/>
    <property type="match status" value="1"/>
</dbReference>
<dbReference type="EMBL" id="LAPT01000007">
    <property type="protein sequence ID" value="PXF32813.1"/>
    <property type="molecule type" value="Genomic_DNA"/>
</dbReference>